<gene>
    <name evidence="3" type="ORF">D3874_27775</name>
</gene>
<dbReference type="InterPro" id="IPR036291">
    <property type="entry name" value="NAD(P)-bd_dom_sf"/>
</dbReference>
<evidence type="ECO:0000256" key="2">
    <source>
        <dbReference type="ARBA" id="ARBA00023002"/>
    </source>
</evidence>
<dbReference type="GO" id="GO:0016491">
    <property type="term" value="F:oxidoreductase activity"/>
    <property type="evidence" value="ECO:0007669"/>
    <property type="project" value="UniProtKB-KW"/>
</dbReference>
<evidence type="ECO:0000313" key="3">
    <source>
        <dbReference type="EMBL" id="RJF80102.1"/>
    </source>
</evidence>
<dbReference type="SUPFAM" id="SSF51735">
    <property type="entry name" value="NAD(P)-binding Rossmann-fold domains"/>
    <property type="match status" value="1"/>
</dbReference>
<dbReference type="InterPro" id="IPR002347">
    <property type="entry name" value="SDR_fam"/>
</dbReference>
<dbReference type="PRINTS" id="PR00080">
    <property type="entry name" value="SDRFAMILY"/>
</dbReference>
<name>A0A418VTD1_9PROT</name>
<keyword evidence="2" id="KW-0560">Oxidoreductase</keyword>
<dbReference type="EMBL" id="QYUK01000029">
    <property type="protein sequence ID" value="RJF80102.1"/>
    <property type="molecule type" value="Genomic_DNA"/>
</dbReference>
<dbReference type="PRINTS" id="PR00081">
    <property type="entry name" value="GDHRDH"/>
</dbReference>
<sequence length="53" mass="5780">MLTELTHLFLPAMVERGHGRVLNLASSAAFQPLPWTATYAASKAYVLSFSEAL</sequence>
<dbReference type="InterPro" id="IPR051019">
    <property type="entry name" value="VLCFA-Steroid_DH"/>
</dbReference>
<comment type="similarity">
    <text evidence="1">Belongs to the short-chain dehydrogenases/reductases (SDR) family.</text>
</comment>
<dbReference type="Gene3D" id="3.40.50.720">
    <property type="entry name" value="NAD(P)-binding Rossmann-like Domain"/>
    <property type="match status" value="1"/>
</dbReference>
<keyword evidence="4" id="KW-1185">Reference proteome</keyword>
<evidence type="ECO:0000313" key="4">
    <source>
        <dbReference type="Proteomes" id="UP000284605"/>
    </source>
</evidence>
<dbReference type="Pfam" id="PF00106">
    <property type="entry name" value="adh_short"/>
    <property type="match status" value="1"/>
</dbReference>
<proteinExistence type="inferred from homology"/>
<dbReference type="PANTHER" id="PTHR43899:SF13">
    <property type="entry name" value="RH59310P"/>
    <property type="match status" value="1"/>
</dbReference>
<protein>
    <submittedName>
        <fullName evidence="3">SDR family NAD(P)-dependent oxidoreductase</fullName>
    </submittedName>
</protein>
<organism evidence="3 4">
    <name type="scientific">Oleomonas cavernae</name>
    <dbReference type="NCBI Taxonomy" id="2320859"/>
    <lineage>
        <taxon>Bacteria</taxon>
        <taxon>Pseudomonadati</taxon>
        <taxon>Pseudomonadota</taxon>
        <taxon>Alphaproteobacteria</taxon>
        <taxon>Acetobacterales</taxon>
        <taxon>Acetobacteraceae</taxon>
        <taxon>Oleomonas</taxon>
    </lineage>
</organism>
<feature type="non-terminal residue" evidence="3">
    <location>
        <position position="53"/>
    </location>
</feature>
<dbReference type="PANTHER" id="PTHR43899">
    <property type="entry name" value="RH59310P"/>
    <property type="match status" value="1"/>
</dbReference>
<accession>A0A418VTD1</accession>
<comment type="caution">
    <text evidence="3">The sequence shown here is derived from an EMBL/GenBank/DDBJ whole genome shotgun (WGS) entry which is preliminary data.</text>
</comment>
<evidence type="ECO:0000256" key="1">
    <source>
        <dbReference type="ARBA" id="ARBA00006484"/>
    </source>
</evidence>
<reference evidence="3 4" key="1">
    <citation type="submission" date="2018-09" db="EMBL/GenBank/DDBJ databases">
        <authorList>
            <person name="Zhu H."/>
        </authorList>
    </citation>
    <scope>NUCLEOTIDE SEQUENCE [LARGE SCALE GENOMIC DNA]</scope>
    <source>
        <strain evidence="3 4">K1W22B-8</strain>
    </source>
</reference>
<dbReference type="Proteomes" id="UP000284605">
    <property type="component" value="Unassembled WGS sequence"/>
</dbReference>
<dbReference type="AlphaFoldDB" id="A0A418VTD1"/>